<dbReference type="EMBL" id="JAJEQX010000051">
    <property type="protein sequence ID" value="MCC2256136.1"/>
    <property type="molecule type" value="Genomic_DNA"/>
</dbReference>
<keyword evidence="1" id="KW-0001">2Fe-2S</keyword>
<dbReference type="InterPro" id="IPR036010">
    <property type="entry name" value="2Fe-2S_ferredoxin-like_sf"/>
</dbReference>
<proteinExistence type="predicted"/>
<comment type="caution">
    <text evidence="6">The sequence shown here is derived from an EMBL/GenBank/DDBJ whole genome shotgun (WGS) entry which is preliminary data.</text>
</comment>
<protein>
    <submittedName>
        <fullName evidence="6">(2Fe-2S)-binding protein</fullName>
    </submittedName>
</protein>
<dbReference type="PROSITE" id="PS51085">
    <property type="entry name" value="2FE2S_FER_2"/>
    <property type="match status" value="1"/>
</dbReference>
<dbReference type="Proteomes" id="UP001198151">
    <property type="component" value="Unassembled WGS sequence"/>
</dbReference>
<evidence type="ECO:0000256" key="3">
    <source>
        <dbReference type="ARBA" id="ARBA00023004"/>
    </source>
</evidence>
<evidence type="ECO:0000259" key="5">
    <source>
        <dbReference type="PROSITE" id="PS51085"/>
    </source>
</evidence>
<dbReference type="InterPro" id="IPR001041">
    <property type="entry name" value="2Fe-2S_ferredoxin-type"/>
</dbReference>
<evidence type="ECO:0000256" key="1">
    <source>
        <dbReference type="ARBA" id="ARBA00022714"/>
    </source>
</evidence>
<dbReference type="InterPro" id="IPR051452">
    <property type="entry name" value="Diverse_Oxidoreductases"/>
</dbReference>
<dbReference type="InterPro" id="IPR002888">
    <property type="entry name" value="2Fe-2S-bd"/>
</dbReference>
<dbReference type="SUPFAM" id="SSF54292">
    <property type="entry name" value="2Fe-2S ferredoxin-like"/>
    <property type="match status" value="1"/>
</dbReference>
<keyword evidence="4" id="KW-0411">Iron-sulfur</keyword>
<evidence type="ECO:0000256" key="2">
    <source>
        <dbReference type="ARBA" id="ARBA00022723"/>
    </source>
</evidence>
<keyword evidence="2" id="KW-0479">Metal-binding</keyword>
<evidence type="ECO:0000313" key="6">
    <source>
        <dbReference type="EMBL" id="MCC2256136.1"/>
    </source>
</evidence>
<dbReference type="PANTHER" id="PTHR44379">
    <property type="entry name" value="OXIDOREDUCTASE WITH IRON-SULFUR SUBUNIT"/>
    <property type="match status" value="1"/>
</dbReference>
<name>A0ABS8G1J9_9FIRM</name>
<evidence type="ECO:0000256" key="4">
    <source>
        <dbReference type="ARBA" id="ARBA00023014"/>
    </source>
</evidence>
<dbReference type="SUPFAM" id="SSF47741">
    <property type="entry name" value="CO dehydrogenase ISP C-domain like"/>
    <property type="match status" value="1"/>
</dbReference>
<reference evidence="6 7" key="1">
    <citation type="submission" date="2021-10" db="EMBL/GenBank/DDBJ databases">
        <title>Anaerobic single-cell dispensing facilitates the cultivation of human gut bacteria.</title>
        <authorList>
            <person name="Afrizal A."/>
        </authorList>
    </citation>
    <scope>NUCLEOTIDE SEQUENCE [LARGE SCALE GENOMIC DNA]</scope>
    <source>
        <strain evidence="6 7">CLA-AA-H200</strain>
    </source>
</reference>
<keyword evidence="3" id="KW-0408">Iron</keyword>
<evidence type="ECO:0000313" key="7">
    <source>
        <dbReference type="Proteomes" id="UP001198151"/>
    </source>
</evidence>
<dbReference type="RefSeq" id="WP_227709117.1">
    <property type="nucleotide sequence ID" value="NZ_JAJEQX010000051.1"/>
</dbReference>
<dbReference type="Pfam" id="PF01799">
    <property type="entry name" value="Fer2_2"/>
    <property type="match status" value="1"/>
</dbReference>
<organism evidence="6 7">
    <name type="scientific">Ruminococcus turbiniformis</name>
    <dbReference type="NCBI Taxonomy" id="2881258"/>
    <lineage>
        <taxon>Bacteria</taxon>
        <taxon>Bacillati</taxon>
        <taxon>Bacillota</taxon>
        <taxon>Clostridia</taxon>
        <taxon>Eubacteriales</taxon>
        <taxon>Oscillospiraceae</taxon>
        <taxon>Ruminococcus</taxon>
    </lineage>
</organism>
<sequence length="167" mass="18125">MEIKPITLTVNGKKYTFMTGDGSIEGVIPNSEVLVKTLRERLNLTGAKDACEEGACGCCTVIMNGDPVTSCMILTVDCDGADITTIEGLENPKTGELDPLQQAFIDKYAFQCGYCTPGIIMTSRALLNKNPHPTREEIGEALSGNFCRCISHYHVFEAVEQVANEGR</sequence>
<dbReference type="InterPro" id="IPR036884">
    <property type="entry name" value="2Fe-2S-bd_dom_sf"/>
</dbReference>
<dbReference type="InterPro" id="IPR012675">
    <property type="entry name" value="Beta-grasp_dom_sf"/>
</dbReference>
<dbReference type="PANTHER" id="PTHR44379:SF8">
    <property type="entry name" value="XANTHINE DEHYDROGENASE IRON-SULFUR-BINDING SUBUNIT XDHC-RELATED"/>
    <property type="match status" value="1"/>
</dbReference>
<accession>A0ABS8G1J9</accession>
<dbReference type="Gene3D" id="3.10.20.30">
    <property type="match status" value="1"/>
</dbReference>
<feature type="domain" description="2Fe-2S ferredoxin-type" evidence="5">
    <location>
        <begin position="4"/>
        <end position="89"/>
    </location>
</feature>
<gene>
    <name evidence="6" type="ORF">LKD70_17280</name>
</gene>
<dbReference type="Gene3D" id="1.10.150.120">
    <property type="entry name" value="[2Fe-2S]-binding domain"/>
    <property type="match status" value="1"/>
</dbReference>
<keyword evidence="7" id="KW-1185">Reference proteome</keyword>